<dbReference type="SMART" id="SM00248">
    <property type="entry name" value="ANK"/>
    <property type="match status" value="6"/>
</dbReference>
<comment type="caution">
    <text evidence="4">The sequence shown here is derived from an EMBL/GenBank/DDBJ whole genome shotgun (WGS) entry which is preliminary data.</text>
</comment>
<evidence type="ECO:0000256" key="1">
    <source>
        <dbReference type="ARBA" id="ARBA00022737"/>
    </source>
</evidence>
<evidence type="ECO:0000313" key="4">
    <source>
        <dbReference type="EMBL" id="KAJ5265005.1"/>
    </source>
</evidence>
<evidence type="ECO:0000256" key="2">
    <source>
        <dbReference type="ARBA" id="ARBA00023043"/>
    </source>
</evidence>
<organism evidence="4 5">
    <name type="scientific">Penicillium chrysogenum</name>
    <name type="common">Penicillium notatum</name>
    <dbReference type="NCBI Taxonomy" id="5076"/>
    <lineage>
        <taxon>Eukaryota</taxon>
        <taxon>Fungi</taxon>
        <taxon>Dikarya</taxon>
        <taxon>Ascomycota</taxon>
        <taxon>Pezizomycotina</taxon>
        <taxon>Eurotiomycetes</taxon>
        <taxon>Eurotiomycetidae</taxon>
        <taxon>Eurotiales</taxon>
        <taxon>Aspergillaceae</taxon>
        <taxon>Penicillium</taxon>
        <taxon>Penicillium chrysogenum species complex</taxon>
    </lineage>
</organism>
<keyword evidence="1" id="KW-0677">Repeat</keyword>
<dbReference type="PANTHER" id="PTHR24198">
    <property type="entry name" value="ANKYRIN REPEAT AND PROTEIN KINASE DOMAIN-CONTAINING PROTEIN"/>
    <property type="match status" value="1"/>
</dbReference>
<protein>
    <recommendedName>
        <fullName evidence="6">Ankyrin repeat protein</fullName>
    </recommendedName>
</protein>
<dbReference type="InterPro" id="IPR002110">
    <property type="entry name" value="Ankyrin_rpt"/>
</dbReference>
<reference evidence="4 5" key="1">
    <citation type="journal article" date="2023" name="IMA Fungus">
        <title>Comparative genomic study of the Penicillium genus elucidates a diverse pangenome and 15 lateral gene transfer events.</title>
        <authorList>
            <person name="Petersen C."/>
            <person name="Sorensen T."/>
            <person name="Nielsen M.R."/>
            <person name="Sondergaard T.E."/>
            <person name="Sorensen J.L."/>
            <person name="Fitzpatrick D.A."/>
            <person name="Frisvad J.C."/>
            <person name="Nielsen K.L."/>
        </authorList>
    </citation>
    <scope>NUCLEOTIDE SEQUENCE [LARGE SCALE GENOMIC DNA]</scope>
    <source>
        <strain evidence="4 5">IBT 3361</strain>
    </source>
</reference>
<feature type="repeat" description="ANK" evidence="3">
    <location>
        <begin position="373"/>
        <end position="407"/>
    </location>
</feature>
<dbReference type="PANTHER" id="PTHR24198:SF165">
    <property type="entry name" value="ANKYRIN REPEAT-CONTAINING PROTEIN-RELATED"/>
    <property type="match status" value="1"/>
</dbReference>
<accession>A0ABQ8WEM2</accession>
<dbReference type="InterPro" id="IPR036770">
    <property type="entry name" value="Ankyrin_rpt-contain_sf"/>
</dbReference>
<dbReference type="Pfam" id="PF12796">
    <property type="entry name" value="Ank_2"/>
    <property type="match status" value="2"/>
</dbReference>
<dbReference type="Proteomes" id="UP001220256">
    <property type="component" value="Unassembled WGS sequence"/>
</dbReference>
<dbReference type="PROSITE" id="PS50297">
    <property type="entry name" value="ANK_REP_REGION"/>
    <property type="match status" value="3"/>
</dbReference>
<dbReference type="PROSITE" id="PS50088">
    <property type="entry name" value="ANK_REPEAT"/>
    <property type="match status" value="3"/>
</dbReference>
<keyword evidence="5" id="KW-1185">Reference proteome</keyword>
<evidence type="ECO:0000256" key="3">
    <source>
        <dbReference type="PROSITE-ProRule" id="PRU00023"/>
    </source>
</evidence>
<dbReference type="Gene3D" id="1.25.40.20">
    <property type="entry name" value="Ankyrin repeat-containing domain"/>
    <property type="match status" value="3"/>
</dbReference>
<feature type="repeat" description="ANK" evidence="3">
    <location>
        <begin position="340"/>
        <end position="372"/>
    </location>
</feature>
<feature type="repeat" description="ANK" evidence="3">
    <location>
        <begin position="175"/>
        <end position="201"/>
    </location>
</feature>
<sequence>MEQEESANDVLQLVKGLRDRKLNNLARYIYRTALREAIRTNYSIAEEFAKEPNNRGFLDYNLPFLAVPLADNNRSELAIKLLQCLGAFSNPDNIATVLLLAELKGEKECEYMSRNIVIPEGFQLGSGQEDVIKWLRKNTSEYFLDDNIQTLLCFAAENGQETIVENIIKEYPEINCETALSYALSSGQTKIVELLIENGIDPEEPIRWPPLPVYNTRLRDTGEKAKQNTVVNREEGGTRKGRDLSREFLPLGNVEATKPLVSDIQCEEAYWNITPLEYASVTAQLGLVQTLLLKGLDPNKTHGSCKEMTPLGLAHHQGLFDCVSLLLKAPGITIGPCNGFGMTPLHIAAAIHDESAVRLLLDRGADIDLSDALGLTPLMHCAYTSHPDISTLHMLLNRGADINKADCDGRTSLGWAGNTEVMRTLLTNPWTSRKILYAVDNDGYIPLTLQAGKHKALQLLVPHYTKEFKTTLTEAFWEAVRACNPGGAMFLIDYIDANGIELHIQKMSEWKQFTTQALTSLEYLVRYKDDSQWPPRQRVQEVSGIVRKAQPYLKDYFVKLTMGKPPDKAELESITAQYTAQFPHEEDYIREVGNIVHDYQVLALRMTGPNYASTKTTKNISQPENETWQKYSYFYKAGALFLLLSYYCPSIAMKVFAIYEVLSVLAHIGLR</sequence>
<evidence type="ECO:0008006" key="6">
    <source>
        <dbReference type="Google" id="ProtNLM"/>
    </source>
</evidence>
<gene>
    <name evidence="4" type="ORF">N7505_007798</name>
</gene>
<dbReference type="Pfam" id="PF00023">
    <property type="entry name" value="Ank"/>
    <property type="match status" value="1"/>
</dbReference>
<dbReference type="SUPFAM" id="SSF48403">
    <property type="entry name" value="Ankyrin repeat"/>
    <property type="match status" value="2"/>
</dbReference>
<name>A0ABQ8WEM2_PENCH</name>
<keyword evidence="2 3" id="KW-0040">ANK repeat</keyword>
<dbReference type="EMBL" id="JAPVEB010000004">
    <property type="protein sequence ID" value="KAJ5265005.1"/>
    <property type="molecule type" value="Genomic_DNA"/>
</dbReference>
<proteinExistence type="predicted"/>
<evidence type="ECO:0000313" key="5">
    <source>
        <dbReference type="Proteomes" id="UP001220256"/>
    </source>
</evidence>